<keyword evidence="5" id="KW-1185">Reference proteome</keyword>
<evidence type="ECO:0000256" key="3">
    <source>
        <dbReference type="SAM" id="SignalP"/>
    </source>
</evidence>
<organism evidence="4 5">
    <name type="scientific">Pseudovirgaria hyperparasitica</name>
    <dbReference type="NCBI Taxonomy" id="470096"/>
    <lineage>
        <taxon>Eukaryota</taxon>
        <taxon>Fungi</taxon>
        <taxon>Dikarya</taxon>
        <taxon>Ascomycota</taxon>
        <taxon>Pezizomycotina</taxon>
        <taxon>Dothideomycetes</taxon>
        <taxon>Dothideomycetes incertae sedis</taxon>
        <taxon>Acrospermales</taxon>
        <taxon>Acrospermaceae</taxon>
        <taxon>Pseudovirgaria</taxon>
    </lineage>
</organism>
<evidence type="ECO:0000256" key="2">
    <source>
        <dbReference type="SAM" id="Phobius"/>
    </source>
</evidence>
<keyword evidence="2" id="KW-0472">Membrane</keyword>
<evidence type="ECO:0000313" key="5">
    <source>
        <dbReference type="Proteomes" id="UP000799437"/>
    </source>
</evidence>
<dbReference type="AlphaFoldDB" id="A0A6A6WHE8"/>
<reference evidence="4" key="1">
    <citation type="journal article" date="2020" name="Stud. Mycol.">
        <title>101 Dothideomycetes genomes: a test case for predicting lifestyles and emergence of pathogens.</title>
        <authorList>
            <person name="Haridas S."/>
            <person name="Albert R."/>
            <person name="Binder M."/>
            <person name="Bloem J."/>
            <person name="Labutti K."/>
            <person name="Salamov A."/>
            <person name="Andreopoulos B."/>
            <person name="Baker S."/>
            <person name="Barry K."/>
            <person name="Bills G."/>
            <person name="Bluhm B."/>
            <person name="Cannon C."/>
            <person name="Castanera R."/>
            <person name="Culley D."/>
            <person name="Daum C."/>
            <person name="Ezra D."/>
            <person name="Gonzalez J."/>
            <person name="Henrissat B."/>
            <person name="Kuo A."/>
            <person name="Liang C."/>
            <person name="Lipzen A."/>
            <person name="Lutzoni F."/>
            <person name="Magnuson J."/>
            <person name="Mondo S."/>
            <person name="Nolan M."/>
            <person name="Ohm R."/>
            <person name="Pangilinan J."/>
            <person name="Park H.-J."/>
            <person name="Ramirez L."/>
            <person name="Alfaro M."/>
            <person name="Sun H."/>
            <person name="Tritt A."/>
            <person name="Yoshinaga Y."/>
            <person name="Zwiers L.-H."/>
            <person name="Turgeon B."/>
            <person name="Goodwin S."/>
            <person name="Spatafora J."/>
            <person name="Crous P."/>
            <person name="Grigoriev I."/>
        </authorList>
    </citation>
    <scope>NUCLEOTIDE SEQUENCE</scope>
    <source>
        <strain evidence="4">CBS 121739</strain>
    </source>
</reference>
<dbReference type="Proteomes" id="UP000799437">
    <property type="component" value="Unassembled WGS sequence"/>
</dbReference>
<proteinExistence type="predicted"/>
<keyword evidence="2" id="KW-0812">Transmembrane</keyword>
<dbReference type="GeneID" id="54480800"/>
<keyword evidence="3" id="KW-0732">Signal</keyword>
<name>A0A6A6WHE8_9PEZI</name>
<evidence type="ECO:0000256" key="1">
    <source>
        <dbReference type="SAM" id="MobiDB-lite"/>
    </source>
</evidence>
<accession>A0A6A6WHE8</accession>
<sequence>MVRTTKFVQTRLAVLLRVLVQFLCFQAVAALQVSPHRPPQLNPTGPADANGSTRPTAETTPAKGNVVRTAVEQLESNSSQCDFPVRHSPQRWLELNGTEYLFNKMVMYGQERPDGVLSTDYLRDLFPNEPESNIGVCDGSGLCVIPDCTHLNQNLTKEVREMESMISSQIANYNNVARQMMHLMYTKIEEMKSDAVALLPEMTHQNEVQQKLNRIAAENRARQLQIQVISQIFLQISGVMAIGSSGPGLWKGQKGQLAPKPNVQARASSGDDSDDYWVTRIGANETTRVAPDKFGKFYTELAKSLKHRVWEPQVLKRNPFTVALAIFSTIFAAIGVGLGFMASQIDIEADDYLEDEEIPLIASLRKARDEQMNFARDDLAGILAGYAVGQDDGEDANVIYHLATVFETGMWLEPMNARLEDFRLHLDKAYSAIALHYFWTLERVYVVMADASMGCLLDNRGTLDARVYLPDRPEKSFWIYWIDPSYEETQKKDGNLGLPAGWMNLTGEADHYGGLTKEEVIRGSLNWYEAFGNVDADQELKVSYLFNDTKGLADYLVEIGNTDTLPMGLIAMPIAKDPSGASISSIGSLDSKNYPCIQGEFDPATGLGYPDKFDEVKPFLNRTRLWASDDMQDFCHAQHDQDETVKYEGFTGEDLLGDDRLEVARVHPFKKKFQPTHHRHCDNQVANVTEGAHGSCTFVMNAFCDSEFKDNEVDREACKDGRKYINFWWSEAEPKQAYVNKKIENGTVTTGDLFKPPALKV</sequence>
<dbReference type="RefSeq" id="XP_033604669.1">
    <property type="nucleotide sequence ID" value="XM_033739746.1"/>
</dbReference>
<gene>
    <name evidence="4" type="ORF">EJ05DRAFT_201023</name>
</gene>
<dbReference type="OrthoDB" id="3800526at2759"/>
<keyword evidence="2" id="KW-1133">Transmembrane helix</keyword>
<dbReference type="EMBL" id="ML996566">
    <property type="protein sequence ID" value="KAF2762218.1"/>
    <property type="molecule type" value="Genomic_DNA"/>
</dbReference>
<feature type="signal peptide" evidence="3">
    <location>
        <begin position="1"/>
        <end position="30"/>
    </location>
</feature>
<feature type="region of interest" description="Disordered" evidence="1">
    <location>
        <begin position="35"/>
        <end position="64"/>
    </location>
</feature>
<feature type="transmembrane region" description="Helical" evidence="2">
    <location>
        <begin position="320"/>
        <end position="342"/>
    </location>
</feature>
<evidence type="ECO:0000313" key="4">
    <source>
        <dbReference type="EMBL" id="KAF2762218.1"/>
    </source>
</evidence>
<feature type="chain" id="PRO_5025476712" evidence="3">
    <location>
        <begin position="31"/>
        <end position="761"/>
    </location>
</feature>
<feature type="compositionally biased region" description="Polar residues" evidence="1">
    <location>
        <begin position="50"/>
        <end position="59"/>
    </location>
</feature>
<protein>
    <submittedName>
        <fullName evidence="4">Uncharacterized protein</fullName>
    </submittedName>
</protein>